<dbReference type="Proteomes" id="UP000544872">
    <property type="component" value="Unassembled WGS sequence"/>
</dbReference>
<dbReference type="InterPro" id="IPR011101">
    <property type="entry name" value="DUF5131"/>
</dbReference>
<keyword evidence="2" id="KW-1185">Reference proteome</keyword>
<comment type="caution">
    <text evidence="1">The sequence shown here is derived from an EMBL/GenBank/DDBJ whole genome shotgun (WGS) entry which is preliminary data.</text>
</comment>
<evidence type="ECO:0000313" key="1">
    <source>
        <dbReference type="EMBL" id="MBB6212508.1"/>
    </source>
</evidence>
<dbReference type="EMBL" id="JACIIX010000031">
    <property type="protein sequence ID" value="MBB6212508.1"/>
    <property type="molecule type" value="Genomic_DNA"/>
</dbReference>
<gene>
    <name evidence="1" type="ORF">FHS48_003964</name>
</gene>
<evidence type="ECO:0000313" key="2">
    <source>
        <dbReference type="Proteomes" id="UP000544872"/>
    </source>
</evidence>
<accession>A0A7X0DNU4</accession>
<reference evidence="1 2" key="1">
    <citation type="submission" date="2020-08" db="EMBL/GenBank/DDBJ databases">
        <title>Genomic Encyclopedia of Type Strains, Phase IV (KMG-IV): sequencing the most valuable type-strain genomes for metagenomic binning, comparative biology and taxonomic classification.</title>
        <authorList>
            <person name="Goeker M."/>
        </authorList>
    </citation>
    <scope>NUCLEOTIDE SEQUENCE [LARGE SCALE GENOMIC DNA]</scope>
    <source>
        <strain evidence="1 2">DSM 11590</strain>
    </source>
</reference>
<dbReference type="Pfam" id="PF07505">
    <property type="entry name" value="DUF5131"/>
    <property type="match status" value="1"/>
</dbReference>
<dbReference type="AlphaFoldDB" id="A0A7X0DNU4"/>
<proteinExistence type="predicted"/>
<organism evidence="1 2">
    <name type="scientific">Novispirillum itersonii</name>
    <name type="common">Aquaspirillum itersonii</name>
    <dbReference type="NCBI Taxonomy" id="189"/>
    <lineage>
        <taxon>Bacteria</taxon>
        <taxon>Pseudomonadati</taxon>
        <taxon>Pseudomonadota</taxon>
        <taxon>Alphaproteobacteria</taxon>
        <taxon>Rhodospirillales</taxon>
        <taxon>Novispirillaceae</taxon>
        <taxon>Novispirillum</taxon>
    </lineage>
</organism>
<name>A0A7X0DNU4_NOVIT</name>
<protein>
    <submittedName>
        <fullName evidence="1">Protein gp37</fullName>
    </submittedName>
</protein>
<sequence>MAENSSIEWTNHTLNPWVGCAKVSPACDHCYAEGWAKRAGTPELWQGQRRRTSAANWRLPLKWDRAAQAAGKRARVFCASLADVFDNHPAITDGWRQDLGALIRATPNLDWLLLSKRIGNTGRYLPLMFPDGVPETVWLGATVCNQAEAVRDIPKLLAAPVGVRFLSAEPLLSSLDLREWLARIDLLIVGGESGGQARPMHPDWVRGLRDQCATSGTGFFFKQWGEWIEHNAVSFPVKRMPKPRWILWDGRLHEPGRKIQRDDHAELMCRVGKVAAGRLLDGVEYNGEVMT</sequence>
<dbReference type="RefSeq" id="WP_184266667.1">
    <property type="nucleotide sequence ID" value="NZ_JACIIX010000031.1"/>
</dbReference>